<dbReference type="AlphaFoldDB" id="A0A4Q0NY70"/>
<proteinExistence type="predicted"/>
<gene>
    <name evidence="1" type="ORF">DSM04_102587</name>
</gene>
<name>A0A4Q0NY70_9FLAO</name>
<dbReference type="EMBL" id="QOVI01000002">
    <property type="protein sequence ID" value="RXG17004.1"/>
    <property type="molecule type" value="Genomic_DNA"/>
</dbReference>
<evidence type="ECO:0000313" key="1">
    <source>
        <dbReference type="EMBL" id="RXG17004.1"/>
    </source>
</evidence>
<accession>A0A4Q0NY70</accession>
<keyword evidence="2" id="KW-1185">Reference proteome</keyword>
<dbReference type="Proteomes" id="UP000289821">
    <property type="component" value="Unassembled WGS sequence"/>
</dbReference>
<protein>
    <submittedName>
        <fullName evidence="1">Uncharacterized protein</fullName>
    </submittedName>
</protein>
<reference evidence="1 2" key="1">
    <citation type="submission" date="2018-07" db="EMBL/GenBank/DDBJ databases">
        <title>Leeuwenhoekiella genomics.</title>
        <authorList>
            <person name="Tahon G."/>
            <person name="Willems A."/>
        </authorList>
    </citation>
    <scope>NUCLEOTIDE SEQUENCE [LARGE SCALE GENOMIC DNA]</scope>
    <source>
        <strain evidence="1 2">R-50232</strain>
    </source>
</reference>
<comment type="caution">
    <text evidence="1">The sequence shown here is derived from an EMBL/GenBank/DDBJ whole genome shotgun (WGS) entry which is preliminary data.</text>
</comment>
<sequence>MPKDSKADTKFYNIFNYSFSFELQDINLLLQHINQPYVQINFTTFTF</sequence>
<evidence type="ECO:0000313" key="2">
    <source>
        <dbReference type="Proteomes" id="UP000289821"/>
    </source>
</evidence>
<organism evidence="1 2">
    <name type="scientific">Leeuwenhoekiella aestuarii</name>
    <dbReference type="NCBI Taxonomy" id="2249426"/>
    <lineage>
        <taxon>Bacteria</taxon>
        <taxon>Pseudomonadati</taxon>
        <taxon>Bacteroidota</taxon>
        <taxon>Flavobacteriia</taxon>
        <taxon>Flavobacteriales</taxon>
        <taxon>Flavobacteriaceae</taxon>
        <taxon>Leeuwenhoekiella</taxon>
    </lineage>
</organism>